<proteinExistence type="predicted"/>
<accession>A0A136IN09</accession>
<dbReference type="EMBL" id="KQ964269">
    <property type="protein sequence ID" value="KXJ86336.1"/>
    <property type="molecule type" value="Genomic_DNA"/>
</dbReference>
<gene>
    <name evidence="2" type="ORF">Micbo1qcDRAFT_209267</name>
</gene>
<evidence type="ECO:0000313" key="3">
    <source>
        <dbReference type="Proteomes" id="UP000070501"/>
    </source>
</evidence>
<reference evidence="3" key="1">
    <citation type="submission" date="2016-02" db="EMBL/GenBank/DDBJ databases">
        <title>Draft genome sequence of Microdochium bolleyi, a fungal endophyte of beachgrass.</title>
        <authorList>
            <consortium name="DOE Joint Genome Institute"/>
            <person name="David A.S."/>
            <person name="May G."/>
            <person name="Haridas S."/>
            <person name="Lim J."/>
            <person name="Wang M."/>
            <person name="Labutti K."/>
            <person name="Lipzen A."/>
            <person name="Barry K."/>
            <person name="Grigoriev I.V."/>
        </authorList>
    </citation>
    <scope>NUCLEOTIDE SEQUENCE [LARGE SCALE GENOMIC DNA]</scope>
    <source>
        <strain evidence="3">J235TASD1</strain>
    </source>
</reference>
<dbReference type="InParanoid" id="A0A136IN09"/>
<feature type="region of interest" description="Disordered" evidence="1">
    <location>
        <begin position="1"/>
        <end position="81"/>
    </location>
</feature>
<dbReference type="Proteomes" id="UP000070501">
    <property type="component" value="Unassembled WGS sequence"/>
</dbReference>
<sequence length="81" mass="8219">MRSPSHHGGLSRCRIGQQAGGPETVGPGFWKTAPLGNPFPASLETRTHPGPSPRPSTAGSIAPGAPSGNPPSLWDLVTAAK</sequence>
<evidence type="ECO:0000256" key="1">
    <source>
        <dbReference type="SAM" id="MobiDB-lite"/>
    </source>
</evidence>
<evidence type="ECO:0000313" key="2">
    <source>
        <dbReference type="EMBL" id="KXJ86336.1"/>
    </source>
</evidence>
<name>A0A136IN09_9PEZI</name>
<keyword evidence="3" id="KW-1185">Reference proteome</keyword>
<protein>
    <submittedName>
        <fullName evidence="2">Uncharacterized protein</fullName>
    </submittedName>
</protein>
<dbReference type="AlphaFoldDB" id="A0A136IN09"/>
<organism evidence="2 3">
    <name type="scientific">Microdochium bolleyi</name>
    <dbReference type="NCBI Taxonomy" id="196109"/>
    <lineage>
        <taxon>Eukaryota</taxon>
        <taxon>Fungi</taxon>
        <taxon>Dikarya</taxon>
        <taxon>Ascomycota</taxon>
        <taxon>Pezizomycotina</taxon>
        <taxon>Sordariomycetes</taxon>
        <taxon>Xylariomycetidae</taxon>
        <taxon>Xylariales</taxon>
        <taxon>Microdochiaceae</taxon>
        <taxon>Microdochium</taxon>
    </lineage>
</organism>